<evidence type="ECO:0000313" key="2">
    <source>
        <dbReference type="Proteomes" id="UP001153328"/>
    </source>
</evidence>
<dbReference type="InterPro" id="IPR023393">
    <property type="entry name" value="START-like_dom_sf"/>
</dbReference>
<dbReference type="EMBL" id="CAJVAX010000021">
    <property type="protein sequence ID" value="CAG7656217.1"/>
    <property type="molecule type" value="Genomic_DNA"/>
</dbReference>
<dbReference type="SUPFAM" id="SSF55961">
    <property type="entry name" value="Bet v1-like"/>
    <property type="match status" value="1"/>
</dbReference>
<keyword evidence="2" id="KW-1185">Reference proteome</keyword>
<organism evidence="1 2">
    <name type="scientific">Actinacidiphila bryophytorum</name>
    <dbReference type="NCBI Taxonomy" id="1436133"/>
    <lineage>
        <taxon>Bacteria</taxon>
        <taxon>Bacillati</taxon>
        <taxon>Actinomycetota</taxon>
        <taxon>Actinomycetes</taxon>
        <taxon>Kitasatosporales</taxon>
        <taxon>Streptomycetaceae</taxon>
        <taxon>Actinacidiphila</taxon>
    </lineage>
</organism>
<sequence>MTAGWPTADPDPVRRLHALAAGVRNAHVTEGVVDAPIDVVWPLVADLEGEFGKIVTDMARVRVISRDGDRVEASAHSRFGPRARFSGVLRPGWCWLQSRFLLVGIAAADRGDGRTTVAFTGGLRLPGRAALVPVGVRSEGRRNLARLAARSQAHTAAER</sequence>
<reference evidence="1" key="1">
    <citation type="submission" date="2021-06" db="EMBL/GenBank/DDBJ databases">
        <authorList>
            <person name="Arsene-Ploetze F."/>
        </authorList>
    </citation>
    <scope>NUCLEOTIDE SEQUENCE</scope>
    <source>
        <strain evidence="1">SBRY1</strain>
    </source>
</reference>
<proteinExistence type="predicted"/>
<name>A0A9W4H7M9_9ACTN</name>
<gene>
    <name evidence="1" type="ORF">SBRY_70392</name>
</gene>
<accession>A0A9W4H7M9</accession>
<dbReference type="Gene3D" id="3.30.530.20">
    <property type="match status" value="1"/>
</dbReference>
<protein>
    <submittedName>
        <fullName evidence="1">Uncharacterized protein</fullName>
    </submittedName>
</protein>
<comment type="caution">
    <text evidence="1">The sequence shown here is derived from an EMBL/GenBank/DDBJ whole genome shotgun (WGS) entry which is preliminary data.</text>
</comment>
<dbReference type="AlphaFoldDB" id="A0A9W4H7M9"/>
<evidence type="ECO:0000313" key="1">
    <source>
        <dbReference type="EMBL" id="CAG7656217.1"/>
    </source>
</evidence>
<dbReference type="Proteomes" id="UP001153328">
    <property type="component" value="Unassembled WGS sequence"/>
</dbReference>
<dbReference type="RefSeq" id="WP_205045437.1">
    <property type="nucleotide sequence ID" value="NZ_CAJVAX010000021.1"/>
</dbReference>